<proteinExistence type="predicted"/>
<organism evidence="1 2">
    <name type="scientific">Ixodes persulcatus</name>
    <name type="common">Taiga tick</name>
    <dbReference type="NCBI Taxonomy" id="34615"/>
    <lineage>
        <taxon>Eukaryota</taxon>
        <taxon>Metazoa</taxon>
        <taxon>Ecdysozoa</taxon>
        <taxon>Arthropoda</taxon>
        <taxon>Chelicerata</taxon>
        <taxon>Arachnida</taxon>
        <taxon>Acari</taxon>
        <taxon>Parasitiformes</taxon>
        <taxon>Ixodida</taxon>
        <taxon>Ixodoidea</taxon>
        <taxon>Ixodidae</taxon>
        <taxon>Ixodinae</taxon>
        <taxon>Ixodes</taxon>
    </lineage>
</organism>
<evidence type="ECO:0000313" key="2">
    <source>
        <dbReference type="Proteomes" id="UP000805193"/>
    </source>
</evidence>
<protein>
    <submittedName>
        <fullName evidence="1">Uncharacterized protein</fullName>
    </submittedName>
</protein>
<sequence length="119" mass="13042">MGLLAAAVDHMERARPAVPRVRAATGGTRHESAVFRSPVADRGVASRRTPASRRRVSTLFPTWASDGSPARSVACHRRCLSLPPTRATRRPAPTLRRRRSTRAHNPRAGKHGVRPAKSR</sequence>
<dbReference type="Proteomes" id="UP000805193">
    <property type="component" value="Unassembled WGS sequence"/>
</dbReference>
<keyword evidence="2" id="KW-1185">Reference proteome</keyword>
<feature type="non-terminal residue" evidence="1">
    <location>
        <position position="119"/>
    </location>
</feature>
<comment type="caution">
    <text evidence="1">The sequence shown here is derived from an EMBL/GenBank/DDBJ whole genome shotgun (WGS) entry which is preliminary data.</text>
</comment>
<evidence type="ECO:0000313" key="1">
    <source>
        <dbReference type="EMBL" id="KAG0414543.1"/>
    </source>
</evidence>
<gene>
    <name evidence="1" type="ORF">HPB47_008315</name>
</gene>
<dbReference type="EMBL" id="JABSTQ010011170">
    <property type="protein sequence ID" value="KAG0414543.1"/>
    <property type="molecule type" value="Genomic_DNA"/>
</dbReference>
<accession>A0AC60P570</accession>
<reference evidence="1 2" key="1">
    <citation type="journal article" date="2020" name="Cell">
        <title>Large-Scale Comparative Analyses of Tick Genomes Elucidate Their Genetic Diversity and Vector Capacities.</title>
        <authorList>
            <consortium name="Tick Genome and Microbiome Consortium (TIGMIC)"/>
            <person name="Jia N."/>
            <person name="Wang J."/>
            <person name="Shi W."/>
            <person name="Du L."/>
            <person name="Sun Y."/>
            <person name="Zhan W."/>
            <person name="Jiang J.F."/>
            <person name="Wang Q."/>
            <person name="Zhang B."/>
            <person name="Ji P."/>
            <person name="Bell-Sakyi L."/>
            <person name="Cui X.M."/>
            <person name="Yuan T.T."/>
            <person name="Jiang B.G."/>
            <person name="Yang W.F."/>
            <person name="Lam T.T."/>
            <person name="Chang Q.C."/>
            <person name="Ding S.J."/>
            <person name="Wang X.J."/>
            <person name="Zhu J.G."/>
            <person name="Ruan X.D."/>
            <person name="Zhao L."/>
            <person name="Wei J.T."/>
            <person name="Ye R.Z."/>
            <person name="Que T.C."/>
            <person name="Du C.H."/>
            <person name="Zhou Y.H."/>
            <person name="Cheng J.X."/>
            <person name="Dai P.F."/>
            <person name="Guo W.B."/>
            <person name="Han X.H."/>
            <person name="Huang E.J."/>
            <person name="Li L.F."/>
            <person name="Wei W."/>
            <person name="Gao Y.C."/>
            <person name="Liu J.Z."/>
            <person name="Shao H.Z."/>
            <person name="Wang X."/>
            <person name="Wang C.C."/>
            <person name="Yang T.C."/>
            <person name="Huo Q.B."/>
            <person name="Li W."/>
            <person name="Chen H.Y."/>
            <person name="Chen S.E."/>
            <person name="Zhou L.G."/>
            <person name="Ni X.B."/>
            <person name="Tian J.H."/>
            <person name="Sheng Y."/>
            <person name="Liu T."/>
            <person name="Pan Y.S."/>
            <person name="Xia L.Y."/>
            <person name="Li J."/>
            <person name="Zhao F."/>
            <person name="Cao W.C."/>
        </authorList>
    </citation>
    <scope>NUCLEOTIDE SEQUENCE [LARGE SCALE GENOMIC DNA]</scope>
    <source>
        <strain evidence="1">Iper-2018</strain>
    </source>
</reference>
<name>A0AC60P570_IXOPE</name>